<dbReference type="PANTHER" id="PTHR46364">
    <property type="entry name" value="OS08G0421900 PROTEIN"/>
    <property type="match status" value="1"/>
</dbReference>
<dbReference type="InterPro" id="IPR043151">
    <property type="entry name" value="BAH_sf"/>
</dbReference>
<protein>
    <submittedName>
        <fullName evidence="3">BAH domain-containing protein</fullName>
    </submittedName>
</protein>
<dbReference type="Pfam" id="PF01426">
    <property type="entry name" value="BAH"/>
    <property type="match status" value="1"/>
</dbReference>
<evidence type="ECO:0000256" key="1">
    <source>
        <dbReference type="SAM" id="MobiDB-lite"/>
    </source>
</evidence>
<dbReference type="OrthoDB" id="10259622at2759"/>
<feature type="compositionally biased region" description="Low complexity" evidence="1">
    <location>
        <begin position="66"/>
        <end position="76"/>
    </location>
</feature>
<dbReference type="EMBL" id="JACAZF010000014">
    <property type="protein sequence ID" value="KAF7290749.1"/>
    <property type="molecule type" value="Genomic_DNA"/>
</dbReference>
<dbReference type="GO" id="GO:0003682">
    <property type="term" value="F:chromatin binding"/>
    <property type="evidence" value="ECO:0007669"/>
    <property type="project" value="InterPro"/>
</dbReference>
<dbReference type="AlphaFoldDB" id="A0A8H6S0N3"/>
<feature type="region of interest" description="Disordered" evidence="1">
    <location>
        <begin position="1"/>
        <end position="76"/>
    </location>
</feature>
<dbReference type="GeneID" id="59352127"/>
<dbReference type="InterPro" id="IPR001025">
    <property type="entry name" value="BAH_dom"/>
</dbReference>
<feature type="compositionally biased region" description="Basic residues" evidence="1">
    <location>
        <begin position="51"/>
        <end position="63"/>
    </location>
</feature>
<sequence>MPPTTRQQSISSIVSSRTAKPASISTTSATRKSSKPPSTSSRKPTSTASMRTRHGSAQPRRKKAEAAGGDPDAPGAEEWERMQVFGRFVVTDGQGQEHTFRVGDTAAILPASTPPGVKIAPHEYWVVKIKAIRGRLRLSKPDGERHSKRRKLEESCPLDVWVQIQWYYSPQEVAHLVKGFHPSHCSLYERIYSNHSETISAETFEGRISVRKFHETNPAQPPIEPDEFFCRYFLDVSKGQISLYVPKPNIWKAPALSRRPSSRIGAIPLGCICDGPYNLQDADPLWVMQMCARPTCSRFFHRRCLMENGWWIRKGEEKQPLATVSEDGDVSPPTGRDQVIPTALLCLAALPLVRGATITTGFPRVGIEGTGHFVMAAQQLVSEYMEGCQWEAVLGIDTAAIEELSAVADPLIIQQKTGAEVTMICPGCRGAI</sequence>
<feature type="compositionally biased region" description="Low complexity" evidence="1">
    <location>
        <begin position="1"/>
        <end position="49"/>
    </location>
</feature>
<dbReference type="Proteomes" id="UP000636479">
    <property type="component" value="Unassembled WGS sequence"/>
</dbReference>
<evidence type="ECO:0000259" key="2">
    <source>
        <dbReference type="PROSITE" id="PS51038"/>
    </source>
</evidence>
<dbReference type="CDD" id="cd04370">
    <property type="entry name" value="BAH"/>
    <property type="match status" value="1"/>
</dbReference>
<accession>A0A8H6S0N3</accession>
<comment type="caution">
    <text evidence="3">The sequence shown here is derived from an EMBL/GenBank/DDBJ whole genome shotgun (WGS) entry which is preliminary data.</text>
</comment>
<keyword evidence="4" id="KW-1185">Reference proteome</keyword>
<organism evidence="3 4">
    <name type="scientific">Mycena indigotica</name>
    <dbReference type="NCBI Taxonomy" id="2126181"/>
    <lineage>
        <taxon>Eukaryota</taxon>
        <taxon>Fungi</taxon>
        <taxon>Dikarya</taxon>
        <taxon>Basidiomycota</taxon>
        <taxon>Agaricomycotina</taxon>
        <taxon>Agaricomycetes</taxon>
        <taxon>Agaricomycetidae</taxon>
        <taxon>Agaricales</taxon>
        <taxon>Marasmiineae</taxon>
        <taxon>Mycenaceae</taxon>
        <taxon>Mycena</taxon>
    </lineage>
</organism>
<feature type="domain" description="BAH" evidence="2">
    <location>
        <begin position="98"/>
        <end position="245"/>
    </location>
</feature>
<dbReference type="PROSITE" id="PS51038">
    <property type="entry name" value="BAH"/>
    <property type="match status" value="1"/>
</dbReference>
<dbReference type="Gene3D" id="2.30.30.490">
    <property type="match status" value="1"/>
</dbReference>
<gene>
    <name evidence="3" type="ORF">MIND_01315600</name>
</gene>
<name>A0A8H6S0N3_9AGAR</name>
<dbReference type="RefSeq" id="XP_037214109.1">
    <property type="nucleotide sequence ID" value="XM_037369611.1"/>
</dbReference>
<proteinExistence type="predicted"/>
<evidence type="ECO:0000313" key="4">
    <source>
        <dbReference type="Proteomes" id="UP000636479"/>
    </source>
</evidence>
<evidence type="ECO:0000313" key="3">
    <source>
        <dbReference type="EMBL" id="KAF7290749.1"/>
    </source>
</evidence>
<dbReference type="SMART" id="SM00439">
    <property type="entry name" value="BAH"/>
    <property type="match status" value="1"/>
</dbReference>
<reference evidence="3" key="1">
    <citation type="submission" date="2020-05" db="EMBL/GenBank/DDBJ databases">
        <title>Mycena genomes resolve the evolution of fungal bioluminescence.</title>
        <authorList>
            <person name="Tsai I.J."/>
        </authorList>
    </citation>
    <scope>NUCLEOTIDE SEQUENCE</scope>
    <source>
        <strain evidence="3">171206Taipei</strain>
    </source>
</reference>